<keyword evidence="9" id="KW-1185">Reference proteome</keyword>
<dbReference type="PANTHER" id="PTHR11926:SF1311">
    <property type="entry name" value="UDP-GLYCOSYLTRANSFERASE 74F2"/>
    <property type="match status" value="1"/>
</dbReference>
<dbReference type="Gene3D" id="3.40.50.2000">
    <property type="entry name" value="Glycogen Phosphorylase B"/>
    <property type="match status" value="2"/>
</dbReference>
<evidence type="ECO:0000256" key="3">
    <source>
        <dbReference type="ARBA" id="ARBA00022676"/>
    </source>
</evidence>
<evidence type="ECO:0000256" key="4">
    <source>
        <dbReference type="ARBA" id="ARBA00022679"/>
    </source>
</evidence>
<evidence type="ECO:0000256" key="2">
    <source>
        <dbReference type="ARBA" id="ARBA00009995"/>
    </source>
</evidence>
<keyword evidence="3 6" id="KW-0328">Glycosyltransferase</keyword>
<dbReference type="CDD" id="cd03784">
    <property type="entry name" value="GT1_Gtf-like"/>
    <property type="match status" value="1"/>
</dbReference>
<dbReference type="FunFam" id="3.40.50.2000:FF:000057">
    <property type="entry name" value="Glycosyltransferase"/>
    <property type="match status" value="1"/>
</dbReference>
<keyword evidence="4 6" id="KW-0808">Transferase</keyword>
<evidence type="ECO:0000313" key="8">
    <source>
        <dbReference type="EMBL" id="KAJ8755454.1"/>
    </source>
</evidence>
<dbReference type="GO" id="GO:0032787">
    <property type="term" value="P:monocarboxylic acid metabolic process"/>
    <property type="evidence" value="ECO:0007669"/>
    <property type="project" value="UniProtKB-ARBA"/>
</dbReference>
<dbReference type="PROSITE" id="PS00375">
    <property type="entry name" value="UDPGT"/>
    <property type="match status" value="1"/>
</dbReference>
<dbReference type="EC" id="2.4.1.-" evidence="7"/>
<dbReference type="Pfam" id="PF00201">
    <property type="entry name" value="UDPGT"/>
    <property type="match status" value="1"/>
</dbReference>
<evidence type="ECO:0000313" key="9">
    <source>
        <dbReference type="Proteomes" id="UP001159364"/>
    </source>
</evidence>
<organism evidence="8 9">
    <name type="scientific">Erythroxylum novogranatense</name>
    <dbReference type="NCBI Taxonomy" id="1862640"/>
    <lineage>
        <taxon>Eukaryota</taxon>
        <taxon>Viridiplantae</taxon>
        <taxon>Streptophyta</taxon>
        <taxon>Embryophyta</taxon>
        <taxon>Tracheophyta</taxon>
        <taxon>Spermatophyta</taxon>
        <taxon>Magnoliopsida</taxon>
        <taxon>eudicotyledons</taxon>
        <taxon>Gunneridae</taxon>
        <taxon>Pentapetalae</taxon>
        <taxon>rosids</taxon>
        <taxon>fabids</taxon>
        <taxon>Malpighiales</taxon>
        <taxon>Erythroxylaceae</taxon>
        <taxon>Erythroxylum</taxon>
    </lineage>
</organism>
<evidence type="ECO:0000256" key="1">
    <source>
        <dbReference type="ARBA" id="ARBA00004935"/>
    </source>
</evidence>
<proteinExistence type="inferred from homology"/>
<name>A0AAV8SU32_9ROSI</name>
<dbReference type="InterPro" id="IPR002213">
    <property type="entry name" value="UDP_glucos_trans"/>
</dbReference>
<sequence>MKPKAHVLLLPYPGQGHVNPMMQFARRLVSKGLKATLLTTVFISKAMGFGSSVGPVKIDVISDGYDNGGFFEALDVEAYLTRLRAEGSRTLGELIVKYRGSTNPVDCVVYEPFIPWALDVAKDYGLFAAAFFTQPCAVDYIYYNIQNKLLTLPITSNPVLIPGLPPLELRDMPSFVGVPKSYPAYFAMLLSQFSNAEKADYLLINTFYKLEAEVVDTMSKICPVLTVGPTVPSVYLDKRIENDIEYNIDLFKLDASISMDWLSTKPPNSVVYVAFGSMADLSQKQMEEIAWGLKNTGFYFLWVIKASEQEKFPKTEVEKLTDMGLVVTWSPQVKALATGTVGCFLTHSGWNSTIEALSLAVPMVAMPQWTDQPPNAKLVEDVWKVGVRVKADENGIVTRDEIESCVREVMESERGKEMKKNVEKWRELAIEAVSEGGSSDKNVDEFISNLVSSK</sequence>
<dbReference type="GO" id="GO:0047213">
    <property type="term" value="F:anthocyanidin 3-O-glucosyltransferase activity"/>
    <property type="evidence" value="ECO:0007669"/>
    <property type="project" value="UniProtKB-EC"/>
</dbReference>
<dbReference type="GO" id="GO:0080043">
    <property type="term" value="F:quercetin 3-O-glucosyltransferase activity"/>
    <property type="evidence" value="ECO:0007669"/>
    <property type="project" value="TreeGrafter"/>
</dbReference>
<gene>
    <name evidence="8" type="ORF">K2173_019252</name>
</gene>
<comment type="catalytic activity">
    <reaction evidence="5">
        <text>an anthocyanidin + UDP-alpha-D-glucose + H(+) = an anthocyanidin 3-O-beta-D-glucoside + UDP</text>
        <dbReference type="Rhea" id="RHEA:20093"/>
        <dbReference type="ChEBI" id="CHEBI:15378"/>
        <dbReference type="ChEBI" id="CHEBI:16307"/>
        <dbReference type="ChEBI" id="CHEBI:58223"/>
        <dbReference type="ChEBI" id="CHEBI:58885"/>
        <dbReference type="ChEBI" id="CHEBI:143576"/>
        <dbReference type="EC" id="2.4.1.115"/>
    </reaction>
</comment>
<accession>A0AAV8SU32</accession>
<protein>
    <recommendedName>
        <fullName evidence="7">Glycosyltransferase</fullName>
        <ecNumber evidence="7">2.4.1.-</ecNumber>
    </recommendedName>
</protein>
<dbReference type="SUPFAM" id="SSF53756">
    <property type="entry name" value="UDP-Glycosyltransferase/glycogen phosphorylase"/>
    <property type="match status" value="1"/>
</dbReference>
<dbReference type="InterPro" id="IPR035595">
    <property type="entry name" value="UDP_glycos_trans_CS"/>
</dbReference>
<dbReference type="AlphaFoldDB" id="A0AAV8SU32"/>
<evidence type="ECO:0000256" key="5">
    <source>
        <dbReference type="ARBA" id="ARBA00047606"/>
    </source>
</evidence>
<comment type="similarity">
    <text evidence="2 6">Belongs to the UDP-glycosyltransferase family.</text>
</comment>
<evidence type="ECO:0000256" key="6">
    <source>
        <dbReference type="RuleBase" id="RU003718"/>
    </source>
</evidence>
<reference evidence="8 9" key="1">
    <citation type="submission" date="2021-09" db="EMBL/GenBank/DDBJ databases">
        <title>Genomic insights and catalytic innovation underlie evolution of tropane alkaloids biosynthesis.</title>
        <authorList>
            <person name="Wang Y.-J."/>
            <person name="Tian T."/>
            <person name="Huang J.-P."/>
            <person name="Huang S.-X."/>
        </authorList>
    </citation>
    <scope>NUCLEOTIDE SEQUENCE [LARGE SCALE GENOMIC DNA]</scope>
    <source>
        <strain evidence="8">KIB-2018</strain>
        <tissue evidence="8">Leaf</tissue>
    </source>
</reference>
<comment type="caution">
    <text evidence="8">The sequence shown here is derived from an EMBL/GenBank/DDBJ whole genome shotgun (WGS) entry which is preliminary data.</text>
</comment>
<dbReference type="GO" id="GO:0080044">
    <property type="term" value="F:quercetin 7-O-glucosyltransferase activity"/>
    <property type="evidence" value="ECO:0007669"/>
    <property type="project" value="TreeGrafter"/>
</dbReference>
<dbReference type="PANTHER" id="PTHR11926">
    <property type="entry name" value="GLUCOSYL/GLUCURONOSYL TRANSFERASES"/>
    <property type="match status" value="1"/>
</dbReference>
<dbReference type="EMBL" id="JAIWQS010000009">
    <property type="protein sequence ID" value="KAJ8755454.1"/>
    <property type="molecule type" value="Genomic_DNA"/>
</dbReference>
<comment type="pathway">
    <text evidence="1">Pigment biosynthesis; anthocyanin biosynthesis.</text>
</comment>
<evidence type="ECO:0000256" key="7">
    <source>
        <dbReference type="RuleBase" id="RU362057"/>
    </source>
</evidence>
<dbReference type="FunFam" id="3.40.50.2000:FF:000019">
    <property type="entry name" value="Glycosyltransferase"/>
    <property type="match status" value="1"/>
</dbReference>
<dbReference type="Proteomes" id="UP001159364">
    <property type="component" value="Linkage Group LG09"/>
</dbReference>